<protein>
    <submittedName>
        <fullName evidence="3">Uncharacterized protein</fullName>
    </submittedName>
</protein>
<dbReference type="EMBL" id="QFVR01000001">
    <property type="protein sequence ID" value="PWI26752.1"/>
    <property type="molecule type" value="Genomic_DNA"/>
</dbReference>
<feature type="transmembrane region" description="Helical" evidence="1">
    <location>
        <begin position="352"/>
        <end position="372"/>
    </location>
</feature>
<feature type="signal peptide" evidence="2">
    <location>
        <begin position="1"/>
        <end position="27"/>
    </location>
</feature>
<keyword evidence="1" id="KW-0472">Membrane</keyword>
<proteinExistence type="predicted"/>
<sequence>MKKKQTFALFIMSFFSILFALQFQAQAAPQIEVDVQSGFENIQKTGKALPVTIELTNSGSLFKGDVVLNAAFDSSGGSAVAKTISLKKGETKKVELILDKYYANDGSNKVKLFEGGWQHGKQLSYLGKGVVPTPKLNEGQLAIVSIGLPNNVQNKLLGVLKSDEQIVYKNSTHFKMPDNALALDAISMLIVHDNSMSTWTTADQKNLLQWINKGGTLLVDSNVTLPKPLQEKAPLQLGGNTQLLTTQIAKQYFKSASSNLKIYSATLNDKATITMGAKNEVIMAKKQLGDGAIVQTTFELTEANLGGSESSQVIVDQLVDQIEQKDESMYGDMYTQLVEGTTIFPAFHLSSWLLISILLAYILVIAPLLYVVLKKTDKREYAWWIIPIGALMTAIIIFGVSSKGRLTSSKVQQASVINIGNTTTDIFYAQSLLSNKAGDLTITAPNDVFMTRYMTDNSIGDFAKSAIVQQGEDKNKLHLLNTRYWGVTSVLGNFQQPNFGKLAIDVHVTKGRLVGTVKNNLDEKIVDASIWSDYTKIKIGDIAAGETIKIDKKVKQQFLMNAKSLEDFNEEMPTDKEKLKEYQKKMVENSAIASVVRPRTPLFIGWMEKSVVPLQYDQLKVKKSSQNLVVQGFEEDIVLDDDFTLQDGNFEIDIRSLTDEGYADITDVQTGWVVDNGSYTISYKLARNISAQNITWQELHLRFNPQPNTSLSIYNQRDNSYEKIDDKQTTIKHNIDNYMTPAGEILFKLKREDIVDPTMKKPMIQLKGAANK</sequence>
<feature type="chain" id="PRO_5015699949" evidence="2">
    <location>
        <begin position="28"/>
        <end position="772"/>
    </location>
</feature>
<comment type="caution">
    <text evidence="3">The sequence shown here is derived from an EMBL/GenBank/DDBJ whole genome shotgun (WGS) entry which is preliminary data.</text>
</comment>
<keyword evidence="4" id="KW-1185">Reference proteome</keyword>
<keyword evidence="1" id="KW-1133">Transmembrane helix</keyword>
<evidence type="ECO:0000313" key="3">
    <source>
        <dbReference type="EMBL" id="PWI26752.1"/>
    </source>
</evidence>
<organism evidence="3 4">
    <name type="scientific">Kurthia sibirica</name>
    <dbReference type="NCBI Taxonomy" id="202750"/>
    <lineage>
        <taxon>Bacteria</taxon>
        <taxon>Bacillati</taxon>
        <taxon>Bacillota</taxon>
        <taxon>Bacilli</taxon>
        <taxon>Bacillales</taxon>
        <taxon>Caryophanaceae</taxon>
        <taxon>Kurthia</taxon>
    </lineage>
</organism>
<keyword evidence="2" id="KW-0732">Signal</keyword>
<evidence type="ECO:0000256" key="2">
    <source>
        <dbReference type="SAM" id="SignalP"/>
    </source>
</evidence>
<dbReference type="Proteomes" id="UP000245938">
    <property type="component" value="Unassembled WGS sequence"/>
</dbReference>
<name>A0A2U3AQD3_9BACL</name>
<dbReference type="OrthoDB" id="137965at2"/>
<reference evidence="3 4" key="1">
    <citation type="submission" date="2018-05" db="EMBL/GenBank/DDBJ databases">
        <title>Kurthia sibirica genome sequence.</title>
        <authorList>
            <person name="Maclea K.S."/>
            <person name="Goen A.E."/>
        </authorList>
    </citation>
    <scope>NUCLEOTIDE SEQUENCE [LARGE SCALE GENOMIC DNA]</scope>
    <source>
        <strain evidence="3 4">ATCC 49154</strain>
    </source>
</reference>
<keyword evidence="1" id="KW-0812">Transmembrane</keyword>
<dbReference type="RefSeq" id="WP_109304375.1">
    <property type="nucleotide sequence ID" value="NZ_BJUF01000001.1"/>
</dbReference>
<accession>A0A2U3AQD3</accession>
<dbReference type="AlphaFoldDB" id="A0A2U3AQD3"/>
<evidence type="ECO:0000313" key="4">
    <source>
        <dbReference type="Proteomes" id="UP000245938"/>
    </source>
</evidence>
<feature type="transmembrane region" description="Helical" evidence="1">
    <location>
        <begin position="381"/>
        <end position="400"/>
    </location>
</feature>
<evidence type="ECO:0000256" key="1">
    <source>
        <dbReference type="SAM" id="Phobius"/>
    </source>
</evidence>
<gene>
    <name evidence="3" type="ORF">DEX24_00170</name>
</gene>